<dbReference type="Gene3D" id="2.160.20.80">
    <property type="entry name" value="E3 ubiquitin-protein ligase SopA"/>
    <property type="match status" value="2"/>
</dbReference>
<gene>
    <name evidence="1" type="ORF">DCF25_05855</name>
</gene>
<name>A0A2W4UNR5_9CYAN</name>
<organism evidence="1 2">
    <name type="scientific">Leptolyngbya foveolarum</name>
    <dbReference type="NCBI Taxonomy" id="47253"/>
    <lineage>
        <taxon>Bacteria</taxon>
        <taxon>Bacillati</taxon>
        <taxon>Cyanobacteriota</taxon>
        <taxon>Cyanophyceae</taxon>
        <taxon>Leptolyngbyales</taxon>
        <taxon>Leptolyngbyaceae</taxon>
        <taxon>Leptolyngbya group</taxon>
        <taxon>Leptolyngbya</taxon>
    </lineage>
</organism>
<dbReference type="SUPFAM" id="SSF141571">
    <property type="entry name" value="Pentapeptide repeat-like"/>
    <property type="match status" value="1"/>
</dbReference>
<accession>A0A2W4UNR5</accession>
<dbReference type="InterPro" id="IPR051082">
    <property type="entry name" value="Pentapeptide-BTB/POZ_domain"/>
</dbReference>
<sequence length="532" mass="58144">MVDNAHHALLLEGVKSWNTWRTKTGESTEIDLSGIDLDSANLHGINLSHVNLTSANLSRTYLRDANLTGSNLSSARLCDASLPGASLNDATLTCANLDGAILVSADFTGADLSGARLTGIDFKNVNLMDANLSGVNLVETLHRDVNFSRLNMRGAVLRDSELAWIPLIATDLRGADLRGVDFTSADLTAADLSYADLSGANLMRARLLFANLTGANLTGACIEDWQVGSSTNLEKVNCDYIFRTNGEGTFSKRLPINSESCFALGEFGQRFQILESASETIDLTFERGLDWQAFFESFREVCSHHPSDNISVRAMERKGEAFVIQLETLSDTDRAAIESELKQTYSSRLAVLETQYEERLKLQGIQIEGARRTIEVEKQEKISLVEIIKTMAENQGPKYDMRGAQFAGGIAEIVQGDQVGGTINNYGAKLEDITQLLSTLREQAQTFPDEYRDNVLDTIDDLEMDIKKDSPDSNKIGRRLKRLVAAASAAGVIAGGAATFSSDMKDFASNVVELTEVLDLPIEFVQPHLPDK</sequence>
<proteinExistence type="predicted"/>
<dbReference type="EMBL" id="QBMC01000025">
    <property type="protein sequence ID" value="PZO20877.1"/>
    <property type="molecule type" value="Genomic_DNA"/>
</dbReference>
<dbReference type="Proteomes" id="UP000249354">
    <property type="component" value="Unassembled WGS sequence"/>
</dbReference>
<reference evidence="2" key="1">
    <citation type="submission" date="2018-04" db="EMBL/GenBank/DDBJ databases">
        <authorList>
            <person name="Cornet L."/>
        </authorList>
    </citation>
    <scope>NUCLEOTIDE SEQUENCE [LARGE SCALE GENOMIC DNA]</scope>
</reference>
<dbReference type="Pfam" id="PF00805">
    <property type="entry name" value="Pentapeptide"/>
    <property type="match status" value="3"/>
</dbReference>
<reference evidence="1 2" key="2">
    <citation type="submission" date="2018-06" db="EMBL/GenBank/DDBJ databases">
        <title>Metagenomic assembly of (sub)arctic Cyanobacteria and their associated microbiome from non-axenic cultures.</title>
        <authorList>
            <person name="Baurain D."/>
        </authorList>
    </citation>
    <scope>NUCLEOTIDE SEQUENCE [LARGE SCALE GENOMIC DNA]</scope>
    <source>
        <strain evidence="1">ULC129bin1</strain>
    </source>
</reference>
<dbReference type="PANTHER" id="PTHR14136">
    <property type="entry name" value="BTB_POZ DOMAIN-CONTAINING PROTEIN KCTD9"/>
    <property type="match status" value="1"/>
</dbReference>
<dbReference type="InterPro" id="IPR001646">
    <property type="entry name" value="5peptide_repeat"/>
</dbReference>
<protein>
    <recommendedName>
        <fullName evidence="3">Pentapeptide repeat-containing protein</fullName>
    </recommendedName>
</protein>
<dbReference type="PANTHER" id="PTHR14136:SF17">
    <property type="entry name" value="BTB_POZ DOMAIN-CONTAINING PROTEIN KCTD9"/>
    <property type="match status" value="1"/>
</dbReference>
<evidence type="ECO:0008006" key="3">
    <source>
        <dbReference type="Google" id="ProtNLM"/>
    </source>
</evidence>
<dbReference type="AlphaFoldDB" id="A0A2W4UNR5"/>
<evidence type="ECO:0000313" key="1">
    <source>
        <dbReference type="EMBL" id="PZO20877.1"/>
    </source>
</evidence>
<evidence type="ECO:0000313" key="2">
    <source>
        <dbReference type="Proteomes" id="UP000249354"/>
    </source>
</evidence>
<comment type="caution">
    <text evidence="1">The sequence shown here is derived from an EMBL/GenBank/DDBJ whole genome shotgun (WGS) entry which is preliminary data.</text>
</comment>